<evidence type="ECO:0000259" key="5">
    <source>
        <dbReference type="PROSITE" id="PS50893"/>
    </source>
</evidence>
<dbReference type="GO" id="GO:0098796">
    <property type="term" value="C:membrane protein complex"/>
    <property type="evidence" value="ECO:0007669"/>
    <property type="project" value="UniProtKB-ARBA"/>
</dbReference>
<evidence type="ECO:0000256" key="1">
    <source>
        <dbReference type="ARBA" id="ARBA00005417"/>
    </source>
</evidence>
<dbReference type="InterPro" id="IPR017871">
    <property type="entry name" value="ABC_transporter-like_CS"/>
</dbReference>
<dbReference type="Gene3D" id="3.40.50.300">
    <property type="entry name" value="P-loop containing nucleotide triphosphate hydrolases"/>
    <property type="match status" value="1"/>
</dbReference>
<keyword evidence="3" id="KW-0547">Nucleotide-binding</keyword>
<dbReference type="InterPro" id="IPR027417">
    <property type="entry name" value="P-loop_NTPase"/>
</dbReference>
<dbReference type="GO" id="GO:0022857">
    <property type="term" value="F:transmembrane transporter activity"/>
    <property type="evidence" value="ECO:0007669"/>
    <property type="project" value="TreeGrafter"/>
</dbReference>
<dbReference type="Pfam" id="PF00005">
    <property type="entry name" value="ABC_tran"/>
    <property type="match status" value="1"/>
</dbReference>
<dbReference type="FunFam" id="3.40.50.300:FF:000032">
    <property type="entry name" value="Export ABC transporter ATP-binding protein"/>
    <property type="match status" value="1"/>
</dbReference>
<keyword evidence="4" id="KW-0067">ATP-binding</keyword>
<dbReference type="GO" id="GO:0016887">
    <property type="term" value="F:ATP hydrolysis activity"/>
    <property type="evidence" value="ECO:0007669"/>
    <property type="project" value="InterPro"/>
</dbReference>
<reference evidence="6" key="1">
    <citation type="submission" date="2018-05" db="EMBL/GenBank/DDBJ databases">
        <authorList>
            <person name="Lanie J.A."/>
            <person name="Ng W.-L."/>
            <person name="Kazmierczak K.M."/>
            <person name="Andrzejewski T.M."/>
            <person name="Davidsen T.M."/>
            <person name="Wayne K.J."/>
            <person name="Tettelin H."/>
            <person name="Glass J.I."/>
            <person name="Rusch D."/>
            <person name="Podicherti R."/>
            <person name="Tsui H.-C.T."/>
            <person name="Winkler M.E."/>
        </authorList>
    </citation>
    <scope>NUCLEOTIDE SEQUENCE</scope>
</reference>
<dbReference type="InterPro" id="IPR017911">
    <property type="entry name" value="MacB-like_ATP-bd"/>
</dbReference>
<dbReference type="InterPro" id="IPR003593">
    <property type="entry name" value="AAA+_ATPase"/>
</dbReference>
<dbReference type="GO" id="GO:0005886">
    <property type="term" value="C:plasma membrane"/>
    <property type="evidence" value="ECO:0007669"/>
    <property type="project" value="TreeGrafter"/>
</dbReference>
<dbReference type="GO" id="GO:0005524">
    <property type="term" value="F:ATP binding"/>
    <property type="evidence" value="ECO:0007669"/>
    <property type="project" value="UniProtKB-KW"/>
</dbReference>
<dbReference type="AlphaFoldDB" id="A0A381S4Q5"/>
<evidence type="ECO:0000256" key="3">
    <source>
        <dbReference type="ARBA" id="ARBA00022741"/>
    </source>
</evidence>
<dbReference type="PANTHER" id="PTHR24220">
    <property type="entry name" value="IMPORT ATP-BINDING PROTEIN"/>
    <property type="match status" value="1"/>
</dbReference>
<proteinExistence type="inferred from homology"/>
<dbReference type="SMART" id="SM00382">
    <property type="entry name" value="AAA"/>
    <property type="match status" value="1"/>
</dbReference>
<dbReference type="PROSITE" id="PS50893">
    <property type="entry name" value="ABC_TRANSPORTER_2"/>
    <property type="match status" value="1"/>
</dbReference>
<dbReference type="InterPro" id="IPR003439">
    <property type="entry name" value="ABC_transporter-like_ATP-bd"/>
</dbReference>
<dbReference type="EMBL" id="UINC01002488">
    <property type="protein sequence ID" value="SUZ97217.1"/>
    <property type="molecule type" value="Genomic_DNA"/>
</dbReference>
<gene>
    <name evidence="6" type="ORF">METZ01_LOCUS50071</name>
</gene>
<sequence>MPYIEVSQLSKSFQTQRGPVSVLRNLEFTVETGEMVAIVGASGVGKSTLLQLLGGLDSADSGSIVVGGIDIATLSDGERITFRHSQVGFVFQFHHLLPEFTALENTEMPLRIARINPEQGRPQAKALLVRVGLGNRLDHRPGMLSGGEQQRVAIARALAMEPTLLLADEPTGDLDEVTAQTLHDLLREMHRERRLTSIIATHNMRLAAGCDRVLRLEAGQLRLT</sequence>
<dbReference type="CDD" id="cd03255">
    <property type="entry name" value="ABC_MJ0796_LolCDE_FtsE"/>
    <property type="match status" value="1"/>
</dbReference>
<dbReference type="PROSITE" id="PS00211">
    <property type="entry name" value="ABC_TRANSPORTER_1"/>
    <property type="match status" value="1"/>
</dbReference>
<keyword evidence="2" id="KW-0813">Transport</keyword>
<organism evidence="6">
    <name type="scientific">marine metagenome</name>
    <dbReference type="NCBI Taxonomy" id="408172"/>
    <lineage>
        <taxon>unclassified sequences</taxon>
        <taxon>metagenomes</taxon>
        <taxon>ecological metagenomes</taxon>
    </lineage>
</organism>
<evidence type="ECO:0000256" key="2">
    <source>
        <dbReference type="ARBA" id="ARBA00022448"/>
    </source>
</evidence>
<comment type="similarity">
    <text evidence="1">Belongs to the ABC transporter superfamily.</text>
</comment>
<dbReference type="SUPFAM" id="SSF52540">
    <property type="entry name" value="P-loop containing nucleoside triphosphate hydrolases"/>
    <property type="match status" value="1"/>
</dbReference>
<evidence type="ECO:0000256" key="4">
    <source>
        <dbReference type="ARBA" id="ARBA00022840"/>
    </source>
</evidence>
<protein>
    <recommendedName>
        <fullName evidence="5">ABC transporter domain-containing protein</fullName>
    </recommendedName>
</protein>
<accession>A0A381S4Q5</accession>
<feature type="domain" description="ABC transporter" evidence="5">
    <location>
        <begin position="4"/>
        <end position="223"/>
    </location>
</feature>
<dbReference type="InterPro" id="IPR015854">
    <property type="entry name" value="ABC_transpr_LolD-like"/>
</dbReference>
<dbReference type="PANTHER" id="PTHR24220:SF689">
    <property type="entry name" value="LIPOPROTEIN-RELEASING SYSTEM ATP-BINDING PROTEIN LOLD"/>
    <property type="match status" value="1"/>
</dbReference>
<evidence type="ECO:0000313" key="6">
    <source>
        <dbReference type="EMBL" id="SUZ97217.1"/>
    </source>
</evidence>
<name>A0A381S4Q5_9ZZZZ</name>